<sequence length="346" mass="38714">MSDSSSLSNPLPSVSELEDTLRHAVQQIHRSRNLEDLTVKRVRRVAEKQLNLEDDYFKNNSVWKEKSKRIIRSEVETLPDPTSSQASPHKEPSPKVSSRKAKPQVNGKKRVTTDISGAKGRRKKKPHSDQSGSEDEKDCQDFATEGAEIGPVSRESTTEAREGPNLENSLSEVAKLTHGAGVDGSESEMSVVLDEAPKPRSKRKSSELDKGPSKKKSKTSKTPKAELAADPDTEEIKRLQGWLVKCGIRKMWYKELQPYDTPKAKVRHLKEMLAEAGMTGRYSVEKASQIREERELKADLDAVQAGNKQWGMETPEEDGNSRPKRRLAKGLKELDFLNDDDGDETD</sequence>
<dbReference type="PANTHER" id="PTHR15410">
    <property type="entry name" value="HIRA-INTERACTING PROTEIN 3"/>
    <property type="match status" value="1"/>
</dbReference>
<protein>
    <recommendedName>
        <fullName evidence="4">Transcriptional regulator</fullName>
    </recommendedName>
</protein>
<evidence type="ECO:0008006" key="4">
    <source>
        <dbReference type="Google" id="ProtNLM"/>
    </source>
</evidence>
<name>A0A8H3I7E2_9LECA</name>
<feature type="region of interest" description="Disordered" evidence="1">
    <location>
        <begin position="68"/>
        <end position="234"/>
    </location>
</feature>
<keyword evidence="3" id="KW-1185">Reference proteome</keyword>
<gene>
    <name evidence="2" type="ORF">HETSPECPRED_003560</name>
</gene>
<organism evidence="2 3">
    <name type="scientific">Heterodermia speciosa</name>
    <dbReference type="NCBI Taxonomy" id="116794"/>
    <lineage>
        <taxon>Eukaryota</taxon>
        <taxon>Fungi</taxon>
        <taxon>Dikarya</taxon>
        <taxon>Ascomycota</taxon>
        <taxon>Pezizomycotina</taxon>
        <taxon>Lecanoromycetes</taxon>
        <taxon>OSLEUM clade</taxon>
        <taxon>Lecanoromycetidae</taxon>
        <taxon>Caliciales</taxon>
        <taxon>Physciaceae</taxon>
        <taxon>Heterodermia</taxon>
    </lineage>
</organism>
<evidence type="ECO:0000313" key="2">
    <source>
        <dbReference type="EMBL" id="CAF9917677.1"/>
    </source>
</evidence>
<dbReference type="GO" id="GO:0005634">
    <property type="term" value="C:nucleus"/>
    <property type="evidence" value="ECO:0007669"/>
    <property type="project" value="TreeGrafter"/>
</dbReference>
<comment type="caution">
    <text evidence="2">The sequence shown here is derived from an EMBL/GenBank/DDBJ whole genome shotgun (WGS) entry which is preliminary data.</text>
</comment>
<accession>A0A8H3I7E2</accession>
<dbReference type="AlphaFoldDB" id="A0A8H3I7E2"/>
<dbReference type="PANTHER" id="PTHR15410:SF2">
    <property type="entry name" value="HIRA-INTERACTING PROTEIN 3"/>
    <property type="match status" value="1"/>
</dbReference>
<proteinExistence type="predicted"/>
<dbReference type="OrthoDB" id="552755at2759"/>
<dbReference type="InterPro" id="IPR037647">
    <property type="entry name" value="HIRIP3"/>
</dbReference>
<dbReference type="Proteomes" id="UP000664521">
    <property type="component" value="Unassembled WGS sequence"/>
</dbReference>
<feature type="compositionally biased region" description="Basic residues" evidence="1">
    <location>
        <begin position="97"/>
        <end position="110"/>
    </location>
</feature>
<reference evidence="2" key="1">
    <citation type="submission" date="2021-03" db="EMBL/GenBank/DDBJ databases">
        <authorList>
            <person name="Tagirdzhanova G."/>
        </authorList>
    </citation>
    <scope>NUCLEOTIDE SEQUENCE</scope>
</reference>
<dbReference type="EMBL" id="CAJPDS010000020">
    <property type="protein sequence ID" value="CAF9917677.1"/>
    <property type="molecule type" value="Genomic_DNA"/>
</dbReference>
<feature type="compositionally biased region" description="Acidic residues" evidence="1">
    <location>
        <begin position="336"/>
        <end position="346"/>
    </location>
</feature>
<feature type="region of interest" description="Disordered" evidence="1">
    <location>
        <begin position="304"/>
        <end position="346"/>
    </location>
</feature>
<evidence type="ECO:0000313" key="3">
    <source>
        <dbReference type="Proteomes" id="UP000664521"/>
    </source>
</evidence>
<evidence type="ECO:0000256" key="1">
    <source>
        <dbReference type="SAM" id="MobiDB-lite"/>
    </source>
</evidence>